<accession>A0A1X7AEK4</accession>
<proteinExistence type="predicted"/>
<dbReference type="Pfam" id="PF14255">
    <property type="entry name" value="Zn_ribbon_21"/>
    <property type="match status" value="1"/>
</dbReference>
<reference evidence="1 2" key="1">
    <citation type="submission" date="2017-03" db="EMBL/GenBank/DDBJ databases">
        <authorList>
            <person name="Afonso C.L."/>
            <person name="Miller P.J."/>
            <person name="Scott M.A."/>
            <person name="Spackman E."/>
            <person name="Goraichik I."/>
            <person name="Dimitrov K.M."/>
            <person name="Suarez D.L."/>
            <person name="Swayne D.E."/>
        </authorList>
    </citation>
    <scope>NUCLEOTIDE SEQUENCE [LARGE SCALE GENOMIC DNA]</scope>
    <source>
        <strain evidence="1">SB41UT1</strain>
    </source>
</reference>
<evidence type="ECO:0008006" key="3">
    <source>
        <dbReference type="Google" id="ProtNLM"/>
    </source>
</evidence>
<dbReference type="InterPro" id="IPR025990">
    <property type="entry name" value="zinc_ribbon_bacterial"/>
</dbReference>
<protein>
    <recommendedName>
        <fullName evidence="3">Cysteine-rich CPXCG</fullName>
    </recommendedName>
</protein>
<sequence length="69" mass="7669">MDHELKTQVIACPNCGENIQILVNAEDEGDTYIEDCQVCCSPINITVTLDDDENIHVLVRSEDEMAGDM</sequence>
<evidence type="ECO:0000313" key="2">
    <source>
        <dbReference type="Proteomes" id="UP000196573"/>
    </source>
</evidence>
<keyword evidence="2" id="KW-1185">Reference proteome</keyword>
<dbReference type="Proteomes" id="UP000196573">
    <property type="component" value="Unassembled WGS sequence"/>
</dbReference>
<organism evidence="1 2">
    <name type="scientific">Parendozoicomonas haliclonae</name>
    <dbReference type="NCBI Taxonomy" id="1960125"/>
    <lineage>
        <taxon>Bacteria</taxon>
        <taxon>Pseudomonadati</taxon>
        <taxon>Pseudomonadota</taxon>
        <taxon>Gammaproteobacteria</taxon>
        <taxon>Oceanospirillales</taxon>
        <taxon>Endozoicomonadaceae</taxon>
        <taxon>Parendozoicomonas</taxon>
    </lineage>
</organism>
<evidence type="ECO:0000313" key="1">
    <source>
        <dbReference type="EMBL" id="SMA32634.1"/>
    </source>
</evidence>
<dbReference type="RefSeq" id="WP_087105966.1">
    <property type="nucleotide sequence ID" value="NZ_CBCSCN010000012.1"/>
</dbReference>
<name>A0A1X7AEK4_9GAMM</name>
<dbReference type="PIRSF" id="PIRSF037225">
    <property type="entry name" value="UCP037225"/>
    <property type="match status" value="1"/>
</dbReference>
<dbReference type="AlphaFoldDB" id="A0A1X7AEK4"/>
<dbReference type="OrthoDB" id="9814566at2"/>
<gene>
    <name evidence="1" type="ORF">EHSB41UT_00171</name>
</gene>
<dbReference type="EMBL" id="FWPT01000001">
    <property type="protein sequence ID" value="SMA32634.1"/>
    <property type="molecule type" value="Genomic_DNA"/>
</dbReference>
<dbReference type="InterPro" id="IPR017143">
    <property type="entry name" value="UCP037225"/>
</dbReference>